<dbReference type="OrthoDB" id="1910371at2759"/>
<dbReference type="InterPro" id="IPR003609">
    <property type="entry name" value="Pan_app"/>
</dbReference>
<feature type="transmembrane region" description="Helical" evidence="6">
    <location>
        <begin position="7"/>
        <end position="27"/>
    </location>
</feature>
<keyword evidence="9" id="KW-1185">Reference proteome</keyword>
<keyword evidence="4" id="KW-0418">Kinase</keyword>
<dbReference type="Pfam" id="PF07714">
    <property type="entry name" value="PK_Tyr_Ser-Thr"/>
    <property type="match status" value="1"/>
</dbReference>
<dbReference type="AlphaFoldDB" id="A0A7J9LDR1"/>
<dbReference type="InterPro" id="IPR011009">
    <property type="entry name" value="Kinase-like_dom_sf"/>
</dbReference>
<evidence type="ECO:0000256" key="6">
    <source>
        <dbReference type="SAM" id="Phobius"/>
    </source>
</evidence>
<dbReference type="InterPro" id="IPR001245">
    <property type="entry name" value="Ser-Thr/Tyr_kinase_cat_dom"/>
</dbReference>
<proteinExistence type="predicted"/>
<sequence length="436" mass="49189">MRKNGKICNYILTLLIDVNFTIFVGIMQPCRRTNGTGEPYGFKGLKCTKLPDLLNLFLTASNLDACGRSYLGKCSRNAYAFASDIGCMMWTENLVDISHLDQTRSLEFFYRLHYSELVSSMPCCKDNDIAVLVQSKSKSKELSVDLSVSSGILIDGNQVNSPKLPIFNLGSLAAGELLRGQEIVVKRLSAKLCQGLEEFKNEIILIAKLHNRNLVRLLGCSIQGDEKMLIYEYMPNKSLDYFLFSKFRKNDEAKKGKLDWRTCLSFIEGIARGLIYLHRDSRLRIIHRDLKASNILLDEEMNPKISDFGMAKIFRGNQHEANTVPVVGTYGYMSLEYAMEGLFSVKSDVYSFGDLYSSNEMLKCIHIGMLCVQDSAMHRPKMTAVMLLLESETPMLPMPRQPSYAPMRSSIDANFISDGQEIVSSNNLTVTMVVRR</sequence>
<dbReference type="InterPro" id="IPR008271">
    <property type="entry name" value="Ser/Thr_kinase_AS"/>
</dbReference>
<dbReference type="PANTHER" id="PTHR27002:SF932">
    <property type="entry name" value="RECEPTOR-LIKE SERINE_THREONINE-PROTEIN KINASE"/>
    <property type="match status" value="1"/>
</dbReference>
<keyword evidence="6" id="KW-1133">Transmembrane helix</keyword>
<dbReference type="GO" id="GO:0005524">
    <property type="term" value="F:ATP binding"/>
    <property type="evidence" value="ECO:0007669"/>
    <property type="project" value="UniProtKB-KW"/>
</dbReference>
<dbReference type="PROSITE" id="PS50011">
    <property type="entry name" value="PROTEIN_KINASE_DOM"/>
    <property type="match status" value="1"/>
</dbReference>
<evidence type="ECO:0000259" key="7">
    <source>
        <dbReference type="PROSITE" id="PS50011"/>
    </source>
</evidence>
<evidence type="ECO:0000313" key="8">
    <source>
        <dbReference type="EMBL" id="MBA0856844.1"/>
    </source>
</evidence>
<keyword evidence="6" id="KW-0472">Membrane</keyword>
<keyword evidence="5" id="KW-0067">ATP-binding</keyword>
<evidence type="ECO:0000256" key="5">
    <source>
        <dbReference type="ARBA" id="ARBA00022840"/>
    </source>
</evidence>
<dbReference type="Pfam" id="PF08276">
    <property type="entry name" value="PAN_2"/>
    <property type="match status" value="1"/>
</dbReference>
<feature type="domain" description="Protein kinase" evidence="7">
    <location>
        <begin position="161"/>
        <end position="436"/>
    </location>
</feature>
<dbReference type="Gene3D" id="1.10.510.10">
    <property type="entry name" value="Transferase(Phosphotransferase) domain 1"/>
    <property type="match status" value="1"/>
</dbReference>
<keyword evidence="2" id="KW-0808">Transferase</keyword>
<evidence type="ECO:0000256" key="4">
    <source>
        <dbReference type="ARBA" id="ARBA00022777"/>
    </source>
</evidence>
<dbReference type="EMBL" id="JABFAF010000006">
    <property type="protein sequence ID" value="MBA0856844.1"/>
    <property type="molecule type" value="Genomic_DNA"/>
</dbReference>
<evidence type="ECO:0000256" key="2">
    <source>
        <dbReference type="ARBA" id="ARBA00022679"/>
    </source>
</evidence>
<name>A0A7J9LDR1_GOSSC</name>
<keyword evidence="3" id="KW-0547">Nucleotide-binding</keyword>
<dbReference type="SMART" id="SM00220">
    <property type="entry name" value="S_TKc"/>
    <property type="match status" value="1"/>
</dbReference>
<dbReference type="InterPro" id="IPR000719">
    <property type="entry name" value="Prot_kinase_dom"/>
</dbReference>
<dbReference type="Proteomes" id="UP000593576">
    <property type="component" value="Unassembled WGS sequence"/>
</dbReference>
<dbReference type="SUPFAM" id="SSF56112">
    <property type="entry name" value="Protein kinase-like (PK-like)"/>
    <property type="match status" value="1"/>
</dbReference>
<gene>
    <name evidence="8" type="ORF">Goshw_003839</name>
</gene>
<evidence type="ECO:0000313" key="9">
    <source>
        <dbReference type="Proteomes" id="UP000593576"/>
    </source>
</evidence>
<dbReference type="PANTHER" id="PTHR27002">
    <property type="entry name" value="RECEPTOR-LIKE SERINE/THREONINE-PROTEIN KINASE SD1-8"/>
    <property type="match status" value="1"/>
</dbReference>
<dbReference type="GO" id="GO:0004674">
    <property type="term" value="F:protein serine/threonine kinase activity"/>
    <property type="evidence" value="ECO:0007669"/>
    <property type="project" value="UniProtKB-KW"/>
</dbReference>
<organism evidence="8 9">
    <name type="scientific">Gossypium schwendimanii</name>
    <name type="common">Cotton</name>
    <dbReference type="NCBI Taxonomy" id="34291"/>
    <lineage>
        <taxon>Eukaryota</taxon>
        <taxon>Viridiplantae</taxon>
        <taxon>Streptophyta</taxon>
        <taxon>Embryophyta</taxon>
        <taxon>Tracheophyta</taxon>
        <taxon>Spermatophyta</taxon>
        <taxon>Magnoliopsida</taxon>
        <taxon>eudicotyledons</taxon>
        <taxon>Gunneridae</taxon>
        <taxon>Pentapetalae</taxon>
        <taxon>rosids</taxon>
        <taxon>malvids</taxon>
        <taxon>Malvales</taxon>
        <taxon>Malvaceae</taxon>
        <taxon>Malvoideae</taxon>
        <taxon>Gossypium</taxon>
    </lineage>
</organism>
<dbReference type="GO" id="GO:0005886">
    <property type="term" value="C:plasma membrane"/>
    <property type="evidence" value="ECO:0007669"/>
    <property type="project" value="TreeGrafter"/>
</dbReference>
<protein>
    <recommendedName>
        <fullName evidence="7">Protein kinase domain-containing protein</fullName>
    </recommendedName>
</protein>
<evidence type="ECO:0000256" key="3">
    <source>
        <dbReference type="ARBA" id="ARBA00022741"/>
    </source>
</evidence>
<dbReference type="FunFam" id="1.10.510.10:FF:001019">
    <property type="entry name" value="G-type lectin S-receptor-like serine/threonine-protein kinase B120"/>
    <property type="match status" value="1"/>
</dbReference>
<reference evidence="8 9" key="1">
    <citation type="journal article" date="2019" name="Genome Biol. Evol.">
        <title>Insights into the evolution of the New World diploid cottons (Gossypium, subgenus Houzingenia) based on genome sequencing.</title>
        <authorList>
            <person name="Grover C.E."/>
            <person name="Arick M.A. 2nd"/>
            <person name="Thrash A."/>
            <person name="Conover J.L."/>
            <person name="Sanders W.S."/>
            <person name="Peterson D.G."/>
            <person name="Frelichowski J.E."/>
            <person name="Scheffler J.A."/>
            <person name="Scheffler B.E."/>
            <person name="Wendel J.F."/>
        </authorList>
    </citation>
    <scope>NUCLEOTIDE SEQUENCE [LARGE SCALE GENOMIC DNA]</scope>
    <source>
        <strain evidence="8">1</strain>
        <tissue evidence="8">Leaf</tissue>
    </source>
</reference>
<keyword evidence="1" id="KW-0723">Serine/threonine-protein kinase</keyword>
<dbReference type="Gene3D" id="3.30.200.20">
    <property type="entry name" value="Phosphorylase Kinase, domain 1"/>
    <property type="match status" value="1"/>
</dbReference>
<comment type="caution">
    <text evidence="8">The sequence shown here is derived from an EMBL/GenBank/DDBJ whole genome shotgun (WGS) entry which is preliminary data.</text>
</comment>
<dbReference type="PROSITE" id="PS00108">
    <property type="entry name" value="PROTEIN_KINASE_ST"/>
    <property type="match status" value="1"/>
</dbReference>
<evidence type="ECO:0000256" key="1">
    <source>
        <dbReference type="ARBA" id="ARBA00022527"/>
    </source>
</evidence>
<accession>A0A7J9LDR1</accession>
<keyword evidence="6" id="KW-0812">Transmembrane</keyword>